<dbReference type="PANTHER" id="PTHR30329">
    <property type="entry name" value="STATOR ELEMENT OF FLAGELLAR MOTOR COMPLEX"/>
    <property type="match status" value="1"/>
</dbReference>
<dbReference type="InterPro" id="IPR036737">
    <property type="entry name" value="OmpA-like_sf"/>
</dbReference>
<keyword evidence="3" id="KW-0998">Cell outer membrane</keyword>
<evidence type="ECO:0000313" key="8">
    <source>
        <dbReference type="EMBL" id="OQX05609.1"/>
    </source>
</evidence>
<evidence type="ECO:0000259" key="6">
    <source>
        <dbReference type="PROSITE" id="PS50914"/>
    </source>
</evidence>
<gene>
    <name evidence="8" type="ORF">BWK73_33160</name>
</gene>
<evidence type="ECO:0000256" key="2">
    <source>
        <dbReference type="ARBA" id="ARBA00023136"/>
    </source>
</evidence>
<dbReference type="Proteomes" id="UP000192491">
    <property type="component" value="Unassembled WGS sequence"/>
</dbReference>
<evidence type="ECO:0000313" key="9">
    <source>
        <dbReference type="Proteomes" id="UP000192491"/>
    </source>
</evidence>
<feature type="domain" description="OmpA-like" evidence="7">
    <location>
        <begin position="291"/>
        <end position="411"/>
    </location>
</feature>
<feature type="region of interest" description="Disordered" evidence="5">
    <location>
        <begin position="388"/>
        <end position="411"/>
    </location>
</feature>
<dbReference type="Gene3D" id="3.30.1330.60">
    <property type="entry name" value="OmpA-like domain"/>
    <property type="match status" value="1"/>
</dbReference>
<dbReference type="InterPro" id="IPR006665">
    <property type="entry name" value="OmpA-like"/>
</dbReference>
<evidence type="ECO:0008006" key="10">
    <source>
        <dbReference type="Google" id="ProtNLM"/>
    </source>
</evidence>
<protein>
    <recommendedName>
        <fullName evidence="10">OmpA-like domain-containing protein</fullName>
    </recommendedName>
</protein>
<comment type="subcellular location">
    <subcellularLocation>
        <location evidence="1">Cell outer membrane</location>
    </subcellularLocation>
</comment>
<keyword evidence="2 4" id="KW-0472">Membrane</keyword>
<proteinExistence type="predicted"/>
<dbReference type="EMBL" id="MTEJ01000280">
    <property type="protein sequence ID" value="OQX05609.1"/>
    <property type="molecule type" value="Genomic_DNA"/>
</dbReference>
<accession>A0A1Y1QHM0</accession>
<dbReference type="PRINTS" id="PR01021">
    <property type="entry name" value="OMPADOMAIN"/>
</dbReference>
<sequence length="411" mass="42977">MDKKRSCCCGELPAMWWWLLTLLGLPLLFFLMTAARQGVVEKDLTTRSSAALKAAGMDWATVNLEQRGRDVQLHGMAASAPARDAALKTVQNVYGVREVQNLIEVAAAPAQEEPVQVAAPVASTEPVQASAPAPLKSPDFSLQMVEGKIVLQGVMGSQQEIDAAVKAVQGAYGTMQIDNQMQLADGVAPADWLNSVVGLLPALQGLENASLKVSASGNSIGGDLPSDADKAGLLAKAQQVLGAGIADQLAVKAPVVPEPTPMPTPVAAAPTKVEPAVAPTPEQQAVTNCQQQLNDAMTGKTVLFETNKSAIKKDSLALLDSLASIISSCQSSIAGRGIQVSGHTDNVGNDTYNQKLSQQRAGAVKDYLVKKGIEGGLITSVGLGESKPIASNDDEAGRSQNRRITFDINPQ</sequence>
<evidence type="ECO:0000259" key="7">
    <source>
        <dbReference type="PROSITE" id="PS51123"/>
    </source>
</evidence>
<dbReference type="SUPFAM" id="SSF103088">
    <property type="entry name" value="OmpA-like"/>
    <property type="match status" value="1"/>
</dbReference>
<evidence type="ECO:0000256" key="3">
    <source>
        <dbReference type="ARBA" id="ARBA00023237"/>
    </source>
</evidence>
<dbReference type="Gene3D" id="3.30.1340.30">
    <property type="match status" value="1"/>
</dbReference>
<dbReference type="GO" id="GO:0009279">
    <property type="term" value="C:cell outer membrane"/>
    <property type="evidence" value="ECO:0007669"/>
    <property type="project" value="UniProtKB-SubCell"/>
</dbReference>
<dbReference type="InterPro" id="IPR050330">
    <property type="entry name" value="Bact_OuterMem_StrucFunc"/>
</dbReference>
<dbReference type="PROSITE" id="PS50914">
    <property type="entry name" value="BON"/>
    <property type="match status" value="1"/>
</dbReference>
<dbReference type="InterPro" id="IPR007055">
    <property type="entry name" value="BON_dom"/>
</dbReference>
<reference evidence="8 9" key="1">
    <citation type="submission" date="2017-01" db="EMBL/GenBank/DDBJ databases">
        <title>Novel large sulfur bacteria in the metagenomes of groundwater-fed chemosynthetic microbial mats in the Lake Huron basin.</title>
        <authorList>
            <person name="Sharrar A.M."/>
            <person name="Flood B.E."/>
            <person name="Bailey J.V."/>
            <person name="Jones D.S."/>
            <person name="Biddanda B."/>
            <person name="Ruberg S.A."/>
            <person name="Marcus D.N."/>
            <person name="Dick G.J."/>
        </authorList>
    </citation>
    <scope>NUCLEOTIDE SEQUENCE [LARGE SCALE GENOMIC DNA]</scope>
    <source>
        <strain evidence="8">A8</strain>
    </source>
</reference>
<feature type="domain" description="BON" evidence="6">
    <location>
        <begin position="36"/>
        <end position="107"/>
    </location>
</feature>
<dbReference type="Pfam" id="PF00691">
    <property type="entry name" value="OmpA"/>
    <property type="match status" value="1"/>
</dbReference>
<dbReference type="Gene3D" id="3.40.1520.20">
    <property type="match status" value="1"/>
</dbReference>
<feature type="compositionally biased region" description="Polar residues" evidence="5">
    <location>
        <begin position="398"/>
        <end position="411"/>
    </location>
</feature>
<evidence type="ECO:0000256" key="5">
    <source>
        <dbReference type="SAM" id="MobiDB-lite"/>
    </source>
</evidence>
<dbReference type="PROSITE" id="PS01068">
    <property type="entry name" value="OMPA_1"/>
    <property type="match status" value="1"/>
</dbReference>
<dbReference type="PROSITE" id="PS51123">
    <property type="entry name" value="OMPA_2"/>
    <property type="match status" value="1"/>
</dbReference>
<dbReference type="Pfam" id="PF04972">
    <property type="entry name" value="BON"/>
    <property type="match status" value="2"/>
</dbReference>
<dbReference type="InterPro" id="IPR006664">
    <property type="entry name" value="OMP_bac"/>
</dbReference>
<dbReference type="PANTHER" id="PTHR30329:SF21">
    <property type="entry name" value="LIPOPROTEIN YIAD-RELATED"/>
    <property type="match status" value="1"/>
</dbReference>
<evidence type="ECO:0000256" key="1">
    <source>
        <dbReference type="ARBA" id="ARBA00004442"/>
    </source>
</evidence>
<dbReference type="AlphaFoldDB" id="A0A1Y1QHM0"/>
<dbReference type="CDD" id="cd07185">
    <property type="entry name" value="OmpA_C-like"/>
    <property type="match status" value="1"/>
</dbReference>
<name>A0A1Y1QHM0_9GAMM</name>
<organism evidence="8 9">
    <name type="scientific">Thiothrix lacustris</name>
    <dbReference type="NCBI Taxonomy" id="525917"/>
    <lineage>
        <taxon>Bacteria</taxon>
        <taxon>Pseudomonadati</taxon>
        <taxon>Pseudomonadota</taxon>
        <taxon>Gammaproteobacteria</taxon>
        <taxon>Thiotrichales</taxon>
        <taxon>Thiotrichaceae</taxon>
        <taxon>Thiothrix</taxon>
    </lineage>
</organism>
<comment type="caution">
    <text evidence="8">The sequence shown here is derived from an EMBL/GenBank/DDBJ whole genome shotgun (WGS) entry which is preliminary data.</text>
</comment>
<evidence type="ECO:0000256" key="4">
    <source>
        <dbReference type="PROSITE-ProRule" id="PRU00473"/>
    </source>
</evidence>
<dbReference type="InterPro" id="IPR006690">
    <property type="entry name" value="OMPA-like_CS"/>
</dbReference>